<reference evidence="1" key="1">
    <citation type="submission" date="2021-09" db="EMBL/GenBank/DDBJ databases">
        <authorList>
            <consortium name="AG Swart"/>
            <person name="Singh M."/>
            <person name="Singh A."/>
            <person name="Seah K."/>
            <person name="Emmerich C."/>
        </authorList>
    </citation>
    <scope>NUCLEOTIDE SEQUENCE</scope>
    <source>
        <strain evidence="1">ATCC30299</strain>
    </source>
</reference>
<organism evidence="1 2">
    <name type="scientific">Blepharisma stoltei</name>
    <dbReference type="NCBI Taxonomy" id="1481888"/>
    <lineage>
        <taxon>Eukaryota</taxon>
        <taxon>Sar</taxon>
        <taxon>Alveolata</taxon>
        <taxon>Ciliophora</taxon>
        <taxon>Postciliodesmatophora</taxon>
        <taxon>Heterotrichea</taxon>
        <taxon>Heterotrichida</taxon>
        <taxon>Blepharismidae</taxon>
        <taxon>Blepharisma</taxon>
    </lineage>
</organism>
<comment type="caution">
    <text evidence="1">The sequence shown here is derived from an EMBL/GenBank/DDBJ whole genome shotgun (WGS) entry which is preliminary data.</text>
</comment>
<dbReference type="EMBL" id="CAJZBQ010000041">
    <property type="protein sequence ID" value="CAG9326721.1"/>
    <property type="molecule type" value="Genomic_DNA"/>
</dbReference>
<dbReference type="Proteomes" id="UP001162131">
    <property type="component" value="Unassembled WGS sequence"/>
</dbReference>
<name>A0AAU9JQC8_9CILI</name>
<evidence type="ECO:0000313" key="2">
    <source>
        <dbReference type="Proteomes" id="UP001162131"/>
    </source>
</evidence>
<keyword evidence="2" id="KW-1185">Reference proteome</keyword>
<sequence>MKILLFLTIGVLACLKPCEVCKQALDFEKSEENDINCVDCGEVCEGVKSVKDSNSRFLILYHKYNQPSCHVCMQLGYCEESECVEDTLDNENEIVISVNSEELEYLKTFPNNLQTQENIKTEDIRKELQRNEERLTYLSKLILNK</sequence>
<accession>A0AAU9JQC8</accession>
<evidence type="ECO:0000313" key="1">
    <source>
        <dbReference type="EMBL" id="CAG9326721.1"/>
    </source>
</evidence>
<gene>
    <name evidence="1" type="ORF">BSTOLATCC_MIC41989</name>
</gene>
<dbReference type="AlphaFoldDB" id="A0AAU9JQC8"/>
<protein>
    <submittedName>
        <fullName evidence="1">Uncharacterized protein</fullName>
    </submittedName>
</protein>
<proteinExistence type="predicted"/>